<evidence type="ECO:0000256" key="6">
    <source>
        <dbReference type="RuleBase" id="RU363076"/>
    </source>
</evidence>
<name>A0AAF0CCB8_9PROT</name>
<dbReference type="EMBL" id="CP118166">
    <property type="protein sequence ID" value="WDI33100.1"/>
    <property type="molecule type" value="Genomic_DNA"/>
</dbReference>
<sequence>MLSGYRFQFRPALTVFAMAALGILVILGTWQLQRLEWKRGLIAKVEERVSSEPIPFEQALDRSEAGEDMEYTPVRLSGEWRPHNEALVFGAINGKPGAFFFTPLQTAPDQTIFINRGFAPQEATNLADIKDGPDDITGLFRTSETLSPPASWFRPTKKSADGLWFVRDPQLMASQSGMQTPPYYIDQFEIPGREWPKGGTTRLDFNNRHLEYALTWFGLALTLIGVWIAFSLQKR</sequence>
<dbReference type="PANTHER" id="PTHR23427:SF2">
    <property type="entry name" value="SURFEIT LOCUS PROTEIN 1"/>
    <property type="match status" value="1"/>
</dbReference>
<keyword evidence="3 6" id="KW-0812">Transmembrane</keyword>
<dbReference type="InterPro" id="IPR045214">
    <property type="entry name" value="Surf1/Surf4"/>
</dbReference>
<keyword evidence="5 6" id="KW-0472">Membrane</keyword>
<keyword evidence="8" id="KW-1185">Reference proteome</keyword>
<evidence type="ECO:0000256" key="2">
    <source>
        <dbReference type="ARBA" id="ARBA00007165"/>
    </source>
</evidence>
<feature type="transmembrane region" description="Helical" evidence="6">
    <location>
        <begin position="212"/>
        <end position="230"/>
    </location>
</feature>
<evidence type="ECO:0000313" key="8">
    <source>
        <dbReference type="Proteomes" id="UP001214043"/>
    </source>
</evidence>
<comment type="subcellular location">
    <subcellularLocation>
        <location evidence="6">Cell membrane</location>
        <topology evidence="6">Multi-pass membrane protein</topology>
    </subcellularLocation>
    <subcellularLocation>
        <location evidence="1">Membrane</location>
    </subcellularLocation>
</comment>
<keyword evidence="6" id="KW-1003">Cell membrane</keyword>
<protein>
    <recommendedName>
        <fullName evidence="6">SURF1-like protein</fullName>
    </recommendedName>
</protein>
<evidence type="ECO:0000256" key="5">
    <source>
        <dbReference type="ARBA" id="ARBA00023136"/>
    </source>
</evidence>
<evidence type="ECO:0000256" key="1">
    <source>
        <dbReference type="ARBA" id="ARBA00004370"/>
    </source>
</evidence>
<proteinExistence type="inferred from homology"/>
<feature type="transmembrane region" description="Helical" evidence="6">
    <location>
        <begin position="12"/>
        <end position="30"/>
    </location>
</feature>
<dbReference type="GO" id="GO:0005886">
    <property type="term" value="C:plasma membrane"/>
    <property type="evidence" value="ECO:0007669"/>
    <property type="project" value="UniProtKB-SubCell"/>
</dbReference>
<keyword evidence="4 6" id="KW-1133">Transmembrane helix</keyword>
<gene>
    <name evidence="7" type="ORF">PUV54_07810</name>
</gene>
<dbReference type="PROSITE" id="PS50895">
    <property type="entry name" value="SURF1"/>
    <property type="match status" value="1"/>
</dbReference>
<dbReference type="Pfam" id="PF02104">
    <property type="entry name" value="SURF1"/>
    <property type="match status" value="1"/>
</dbReference>
<dbReference type="CDD" id="cd06662">
    <property type="entry name" value="SURF1"/>
    <property type="match status" value="1"/>
</dbReference>
<evidence type="ECO:0000256" key="4">
    <source>
        <dbReference type="ARBA" id="ARBA00022989"/>
    </source>
</evidence>
<dbReference type="KEGG" id="hfl:PUV54_07810"/>
<dbReference type="RefSeq" id="WP_274495062.1">
    <property type="nucleotide sequence ID" value="NZ_CP118166.1"/>
</dbReference>
<reference evidence="7" key="1">
    <citation type="submission" date="2023-02" db="EMBL/GenBank/DDBJ databases">
        <title>Genome sequence of Hyphococcus flavus.</title>
        <authorList>
            <person name="Rong J.-C."/>
            <person name="Zhao Q."/>
            <person name="Yi M."/>
            <person name="Wu J.-Y."/>
        </authorList>
    </citation>
    <scope>NUCLEOTIDE SEQUENCE</scope>
    <source>
        <strain evidence="7">MCCC 1K03223</strain>
    </source>
</reference>
<dbReference type="PANTHER" id="PTHR23427">
    <property type="entry name" value="SURFEIT LOCUS PROTEIN"/>
    <property type="match status" value="1"/>
</dbReference>
<comment type="similarity">
    <text evidence="2 6">Belongs to the SURF1 family.</text>
</comment>
<evidence type="ECO:0000256" key="3">
    <source>
        <dbReference type="ARBA" id="ARBA00022692"/>
    </source>
</evidence>
<evidence type="ECO:0000313" key="7">
    <source>
        <dbReference type="EMBL" id="WDI33100.1"/>
    </source>
</evidence>
<dbReference type="InterPro" id="IPR002994">
    <property type="entry name" value="Surf1/Shy1"/>
</dbReference>
<organism evidence="7 8">
    <name type="scientific">Hyphococcus flavus</name>
    <dbReference type="NCBI Taxonomy" id="1866326"/>
    <lineage>
        <taxon>Bacteria</taxon>
        <taxon>Pseudomonadati</taxon>
        <taxon>Pseudomonadota</taxon>
        <taxon>Alphaproteobacteria</taxon>
        <taxon>Parvularculales</taxon>
        <taxon>Parvularculaceae</taxon>
        <taxon>Hyphococcus</taxon>
    </lineage>
</organism>
<dbReference type="Proteomes" id="UP001214043">
    <property type="component" value="Chromosome"/>
</dbReference>
<dbReference type="AlphaFoldDB" id="A0AAF0CCB8"/>
<accession>A0AAF0CCB8</accession>